<keyword evidence="4 6" id="KW-1133">Transmembrane helix</keyword>
<dbReference type="Proteomes" id="UP000198405">
    <property type="component" value="Unassembled WGS sequence"/>
</dbReference>
<organism evidence="8 9">
    <name type="scientific">Desulfurobacterium atlanticum</name>
    <dbReference type="NCBI Taxonomy" id="240169"/>
    <lineage>
        <taxon>Bacteria</taxon>
        <taxon>Pseudomonadati</taxon>
        <taxon>Aquificota</taxon>
        <taxon>Aquificia</taxon>
        <taxon>Desulfurobacteriales</taxon>
        <taxon>Desulfurobacteriaceae</taxon>
        <taxon>Desulfurobacterium</taxon>
    </lineage>
</organism>
<dbReference type="Pfam" id="PF05140">
    <property type="entry name" value="ResB"/>
    <property type="match status" value="2"/>
</dbReference>
<keyword evidence="9" id="KW-1185">Reference proteome</keyword>
<dbReference type="InterPro" id="IPR023494">
    <property type="entry name" value="Cyt_c_bgen_Ccs1/CcsB/ResB"/>
</dbReference>
<feature type="transmembrane region" description="Helical" evidence="6">
    <location>
        <begin position="65"/>
        <end position="90"/>
    </location>
</feature>
<evidence type="ECO:0000256" key="4">
    <source>
        <dbReference type="ARBA" id="ARBA00022989"/>
    </source>
</evidence>
<feature type="transmembrane region" description="Helical" evidence="6">
    <location>
        <begin position="12"/>
        <end position="32"/>
    </location>
</feature>
<dbReference type="GO" id="GO:0016020">
    <property type="term" value="C:membrane"/>
    <property type="evidence" value="ECO:0007669"/>
    <property type="project" value="UniProtKB-SubCell"/>
</dbReference>
<accession>A0A238XKV6</accession>
<dbReference type="PANTHER" id="PTHR31566">
    <property type="entry name" value="CYTOCHROME C BIOGENESIS PROTEIN CCS1, CHLOROPLASTIC"/>
    <property type="match status" value="1"/>
</dbReference>
<dbReference type="InterPro" id="IPR007816">
    <property type="entry name" value="ResB-like_domain"/>
</dbReference>
<name>A0A238XKV6_9BACT</name>
<keyword evidence="3" id="KW-0201">Cytochrome c-type biogenesis</keyword>
<dbReference type="PANTHER" id="PTHR31566:SF0">
    <property type="entry name" value="CYTOCHROME C BIOGENESIS PROTEIN CCS1, CHLOROPLASTIC"/>
    <property type="match status" value="1"/>
</dbReference>
<feature type="transmembrane region" description="Helical" evidence="6">
    <location>
        <begin position="163"/>
        <end position="187"/>
    </location>
</feature>
<comment type="subcellular location">
    <subcellularLocation>
        <location evidence="1">Membrane</location>
        <topology evidence="1">Multi-pass membrane protein</topology>
    </subcellularLocation>
</comment>
<evidence type="ECO:0000256" key="3">
    <source>
        <dbReference type="ARBA" id="ARBA00022748"/>
    </source>
</evidence>
<gene>
    <name evidence="8" type="ORF">SAMN06265340_10110</name>
</gene>
<evidence type="ECO:0000256" key="6">
    <source>
        <dbReference type="SAM" id="Phobius"/>
    </source>
</evidence>
<evidence type="ECO:0000256" key="1">
    <source>
        <dbReference type="ARBA" id="ARBA00004141"/>
    </source>
</evidence>
<keyword evidence="5 6" id="KW-0472">Membrane</keyword>
<protein>
    <submittedName>
        <fullName evidence="8">Cytochrome c biogenesis protein</fullName>
    </submittedName>
</protein>
<evidence type="ECO:0000313" key="8">
    <source>
        <dbReference type="EMBL" id="SNR58609.1"/>
    </source>
</evidence>
<evidence type="ECO:0000259" key="7">
    <source>
        <dbReference type="Pfam" id="PF05140"/>
    </source>
</evidence>
<proteinExistence type="predicted"/>
<evidence type="ECO:0000313" key="9">
    <source>
        <dbReference type="Proteomes" id="UP000198405"/>
    </source>
</evidence>
<feature type="domain" description="ResB-like" evidence="7">
    <location>
        <begin position="332"/>
        <end position="431"/>
    </location>
</feature>
<dbReference type="EMBL" id="FZOB01000001">
    <property type="protein sequence ID" value="SNR58609.1"/>
    <property type="molecule type" value="Genomic_DNA"/>
</dbReference>
<dbReference type="RefSeq" id="WP_089322050.1">
    <property type="nucleotide sequence ID" value="NZ_FZOB01000001.1"/>
</dbReference>
<dbReference type="GO" id="GO:0017004">
    <property type="term" value="P:cytochrome complex assembly"/>
    <property type="evidence" value="ECO:0007669"/>
    <property type="project" value="UniProtKB-KW"/>
</dbReference>
<evidence type="ECO:0000256" key="2">
    <source>
        <dbReference type="ARBA" id="ARBA00022692"/>
    </source>
</evidence>
<keyword evidence="2 6" id="KW-0812">Transmembrane</keyword>
<dbReference type="OrthoDB" id="9770923at2"/>
<reference evidence="9" key="1">
    <citation type="submission" date="2017-06" db="EMBL/GenBank/DDBJ databases">
        <authorList>
            <person name="Varghese N."/>
            <person name="Submissions S."/>
        </authorList>
    </citation>
    <scope>NUCLEOTIDE SEQUENCE [LARGE SCALE GENOMIC DNA]</scope>
    <source>
        <strain evidence="9">DSM 15668</strain>
    </source>
</reference>
<feature type="domain" description="ResB-like" evidence="7">
    <location>
        <begin position="12"/>
        <end position="277"/>
    </location>
</feature>
<evidence type="ECO:0000256" key="5">
    <source>
        <dbReference type="ARBA" id="ARBA00023136"/>
    </source>
</evidence>
<dbReference type="AlphaFoldDB" id="A0A238XKV6"/>
<feature type="transmembrane region" description="Helical" evidence="6">
    <location>
        <begin position="376"/>
        <end position="395"/>
    </location>
</feature>
<sequence length="454" mass="51291">MLKKLYNLFSSVKLAIVILISLAVTSIIGTIIEQQQDPDKYLREYGEVTYKIFKFLGFTDVYHSWWYILLLVLLGLNLIICSIERLPYIWKLAKYPKKKLAEGAESSFKLVHKITLSVPDKEAVVGKIKEALSKLGYKTEVVEDEKEKNIKYLFADKNVFARFGVYIVHAGIIIVLIGGLLTALFGYRGYMNLAQGGKSNLVTLFGNGHIIELPFEVECKKFTMEFYPSGMPKSYISDLVILKDGKAVKEQIIEVNTPLSYEGIYFYQASYGQGRVFFFHKENQNAKEKQLIVAFGQPFYVGKGKDGKKYFLSPVAAQGGIIFVDLLTKDGKRIAQAQMMPNNWYRIPQTDQFVAIAGADNKFYTGLQVSYDPGTWVVWTGSTILTIGLFIAFFISHKRILVRVKDVKDGKVNIVIAGRTNKGNESLEKDMEKVLGVLKSSYCNIQAPKEEKDV</sequence>